<name>A0A919MM74_9ACTN</name>
<organism evidence="1 2">
    <name type="scientific">Actinoplanes nipponensis</name>
    <dbReference type="NCBI Taxonomy" id="135950"/>
    <lineage>
        <taxon>Bacteria</taxon>
        <taxon>Bacillati</taxon>
        <taxon>Actinomycetota</taxon>
        <taxon>Actinomycetes</taxon>
        <taxon>Micromonosporales</taxon>
        <taxon>Micromonosporaceae</taxon>
        <taxon>Actinoplanes</taxon>
    </lineage>
</organism>
<sequence length="535" mass="57499">MITDHYVLTAAQFDGLAAGYGTPDALAMLRQGQLAKRKILLQGVLAAYPGPAVDLLLRAEEADAAVTGEVLRHPHVDAWAAQALRHGTAFGYLAQLAAAAAVRAGLSFAIDAPVSHGWAYLPGLGAVPADGGTVTVTPAVLGADGWEPLRSVELEPGYAVAIEDLEPFRDTYHWRPAPRLDAAAFAHAAALLRDAWQILTRRHPEHAAAMRVLLRSVVPLLRPESGASVSAASRQASGSVAVVITDTAEELSLLLLHEFMHMKLDALRDLVDLHASGAAGRFLAPWRMDPRPVGPLFQGVYAHTGVTDYWRARRGEPDAPAVAELEFAYWRRQSAIAAESLAESGELTTEGERFVRGLRETLGRWEREAVAPDVADKADAMVLAQTVRWRLRNWRPSRTELAEMTGAWQAGSTPVARKSGVLRTDADGEPSGMPGLVGLIRSSRVSTPETADKAAAALLAGHPREACSAYTLRVTTGHPDDDSLIGWAVAAAAVDPDLAVALRMRPDLAQEALRSIRDTDQCDFLRCLGRSLRMI</sequence>
<evidence type="ECO:0000313" key="2">
    <source>
        <dbReference type="Proteomes" id="UP000647172"/>
    </source>
</evidence>
<proteinExistence type="predicted"/>
<dbReference type="RefSeq" id="WP_203768969.1">
    <property type="nucleotide sequence ID" value="NZ_BAAAYJ010000080.1"/>
</dbReference>
<keyword evidence="2" id="KW-1185">Reference proteome</keyword>
<dbReference type="NCBIfam" id="TIGR04267">
    <property type="entry name" value="mod_HExxH"/>
    <property type="match status" value="1"/>
</dbReference>
<dbReference type="EMBL" id="BOMQ01000036">
    <property type="protein sequence ID" value="GIE49567.1"/>
    <property type="molecule type" value="Genomic_DNA"/>
</dbReference>
<dbReference type="InterPro" id="IPR026337">
    <property type="entry name" value="AKG_HExxH"/>
</dbReference>
<gene>
    <name evidence="1" type="ORF">Ani05nite_31010</name>
</gene>
<protein>
    <submittedName>
        <fullName evidence="1">HEXXH motif domain-containing protein</fullName>
    </submittedName>
</protein>
<accession>A0A919MM74</accession>
<dbReference type="AlphaFoldDB" id="A0A919MM74"/>
<dbReference type="Proteomes" id="UP000647172">
    <property type="component" value="Unassembled WGS sequence"/>
</dbReference>
<evidence type="ECO:0000313" key="1">
    <source>
        <dbReference type="EMBL" id="GIE49567.1"/>
    </source>
</evidence>
<reference evidence="1" key="1">
    <citation type="submission" date="2021-01" db="EMBL/GenBank/DDBJ databases">
        <title>Whole genome shotgun sequence of Actinoplanes nipponensis NBRC 14063.</title>
        <authorList>
            <person name="Komaki H."/>
            <person name="Tamura T."/>
        </authorList>
    </citation>
    <scope>NUCLEOTIDE SEQUENCE</scope>
    <source>
        <strain evidence="1">NBRC 14063</strain>
    </source>
</reference>
<comment type="caution">
    <text evidence="1">The sequence shown here is derived from an EMBL/GenBank/DDBJ whole genome shotgun (WGS) entry which is preliminary data.</text>
</comment>